<keyword evidence="4" id="KW-0496">Mitochondrion</keyword>
<dbReference type="PROSITE" id="PS01184">
    <property type="entry name" value="UBIE_2"/>
    <property type="match status" value="1"/>
</dbReference>
<dbReference type="InterPro" id="IPR023576">
    <property type="entry name" value="UbiE/COQ5_MeTrFase_CS"/>
</dbReference>
<protein>
    <recommendedName>
        <fullName evidence="4">2-methoxy-6-polyprenyl-1,4-benzoquinol methylase, mitochondrial</fullName>
        <ecNumber evidence="4">2.1.1.201</ecNumber>
    </recommendedName>
    <alternativeName>
        <fullName evidence="4">Ubiquinone biosynthesis methyltransferase COQ5</fullName>
    </alternativeName>
</protein>
<dbReference type="Gene3D" id="2.130.10.10">
    <property type="entry name" value="YVTN repeat-like/Quinoprotein amine dehydrogenase"/>
    <property type="match status" value="2"/>
</dbReference>
<evidence type="ECO:0000256" key="5">
    <source>
        <dbReference type="PROSITE-ProRule" id="PRU00221"/>
    </source>
</evidence>
<dbReference type="PROSITE" id="PS01183">
    <property type="entry name" value="UBIE_1"/>
    <property type="match status" value="1"/>
</dbReference>
<dbReference type="InterPro" id="IPR051859">
    <property type="entry name" value="DCAF"/>
</dbReference>
<dbReference type="SUPFAM" id="SSF50978">
    <property type="entry name" value="WD40 repeat-like"/>
    <property type="match status" value="1"/>
</dbReference>
<feature type="binding site" evidence="4">
    <location>
        <begin position="724"/>
        <end position="725"/>
    </location>
    <ligand>
        <name>S-adenosyl-L-methionine</name>
        <dbReference type="ChEBI" id="CHEBI:59789"/>
    </ligand>
</feature>
<dbReference type="GO" id="GO:0008425">
    <property type="term" value="F:2-methoxy-6-polyprenyl-1,4-benzoquinol methyltransferase activity"/>
    <property type="evidence" value="ECO:0007669"/>
    <property type="project" value="UniProtKB-UniRule"/>
</dbReference>
<reference evidence="7" key="1">
    <citation type="submission" date="2023-03" db="EMBL/GenBank/DDBJ databases">
        <title>Mating type loci evolution in Malassezia.</title>
        <authorList>
            <person name="Coelho M.A."/>
        </authorList>
    </citation>
    <scope>NUCLEOTIDE SEQUENCE</scope>
    <source>
        <strain evidence="7">CBS 7876</strain>
    </source>
</reference>
<comment type="subunit">
    <text evidence="4">Component of a multi-subunit COQ enzyme complex, composed of at least COQ3, COQ4, COQ5, COQ6, COQ7 and COQ9.</text>
</comment>
<dbReference type="Pfam" id="PF01209">
    <property type="entry name" value="Ubie_methyltran"/>
    <property type="match status" value="2"/>
</dbReference>
<dbReference type="Proteomes" id="UP001214603">
    <property type="component" value="Chromosome 2"/>
</dbReference>
<dbReference type="PROSITE" id="PS50294">
    <property type="entry name" value="WD_REPEATS_REGION"/>
    <property type="match status" value="2"/>
</dbReference>
<dbReference type="InterPro" id="IPR001680">
    <property type="entry name" value="WD40_rpt"/>
</dbReference>
<keyword evidence="8" id="KW-1185">Reference proteome</keyword>
<dbReference type="HAMAP" id="MF_01813">
    <property type="entry name" value="MenG_UbiE_methyltr"/>
    <property type="match status" value="1"/>
</dbReference>
<comment type="pathway">
    <text evidence="4">Cofactor biosynthesis; ubiquinone biosynthesis.</text>
</comment>
<keyword evidence="4" id="KW-0999">Mitochondrion inner membrane</keyword>
<comment type="subcellular location">
    <subcellularLocation>
        <location evidence="4">Mitochondrion inner membrane</location>
        <topology evidence="4">Peripheral membrane protein</topology>
        <orientation evidence="4">Matrix side</orientation>
    </subcellularLocation>
</comment>
<dbReference type="PROSITE" id="PS50082">
    <property type="entry name" value="WD_REPEATS_2"/>
    <property type="match status" value="2"/>
</dbReference>
<comment type="caution">
    <text evidence="4">Lacks conserved residue(s) required for the propagation of feature annotation.</text>
</comment>
<dbReference type="PROSITE" id="PS51608">
    <property type="entry name" value="SAM_MT_UBIE"/>
    <property type="match status" value="1"/>
</dbReference>
<name>A0AAF0DZR9_9BASI</name>
<comment type="similarity">
    <text evidence="4">Belongs to the class I-like SAM-binding methyltransferase superfamily. MenG/UbiE family.</text>
</comment>
<dbReference type="GO" id="GO:0043161">
    <property type="term" value="P:proteasome-mediated ubiquitin-dependent protein catabolic process"/>
    <property type="evidence" value="ECO:0007669"/>
    <property type="project" value="TreeGrafter"/>
</dbReference>
<dbReference type="PANTHER" id="PTHR19847">
    <property type="entry name" value="DDB1- AND CUL4-ASSOCIATED FACTOR 11"/>
    <property type="match status" value="1"/>
</dbReference>
<evidence type="ECO:0000256" key="6">
    <source>
        <dbReference type="SAM" id="MobiDB-lite"/>
    </source>
</evidence>
<dbReference type="Pfam" id="PF00400">
    <property type="entry name" value="WD40"/>
    <property type="match status" value="3"/>
</dbReference>
<accession>A0AAF0DZR9</accession>
<feature type="repeat" description="WD" evidence="5">
    <location>
        <begin position="371"/>
        <end position="405"/>
    </location>
</feature>
<evidence type="ECO:0000313" key="8">
    <source>
        <dbReference type="Proteomes" id="UP001214603"/>
    </source>
</evidence>
<comment type="function">
    <text evidence="4">Methyltransferase required for the conversion of 2-polyprenyl-6-methoxy-1,4-benzoquinol (DDMQH2) to 2-polyprenyl-3-methyl-6-methoxy-1,4-benzoquinol (DMQH2).</text>
</comment>
<feature type="repeat" description="WD" evidence="5">
    <location>
        <begin position="324"/>
        <end position="367"/>
    </location>
</feature>
<evidence type="ECO:0000256" key="2">
    <source>
        <dbReference type="ARBA" id="ARBA00022679"/>
    </source>
</evidence>
<dbReference type="Gene3D" id="3.40.50.150">
    <property type="entry name" value="Vaccinia Virus protein VP39"/>
    <property type="match status" value="1"/>
</dbReference>
<dbReference type="CDD" id="cd02440">
    <property type="entry name" value="AdoMet_MTases"/>
    <property type="match status" value="1"/>
</dbReference>
<dbReference type="EMBL" id="CP119935">
    <property type="protein sequence ID" value="WFD02636.1"/>
    <property type="molecule type" value="Genomic_DNA"/>
</dbReference>
<keyword evidence="4" id="KW-0831">Ubiquinone biosynthesis</keyword>
<evidence type="ECO:0000256" key="1">
    <source>
        <dbReference type="ARBA" id="ARBA00022603"/>
    </source>
</evidence>
<feature type="region of interest" description="Disordered" evidence="6">
    <location>
        <begin position="1"/>
        <end position="52"/>
    </location>
</feature>
<evidence type="ECO:0000256" key="4">
    <source>
        <dbReference type="HAMAP-Rule" id="MF_03191"/>
    </source>
</evidence>
<dbReference type="InterPro" id="IPR004033">
    <property type="entry name" value="UbiE/COQ5_MeTrFase"/>
</dbReference>
<comment type="catalytic activity">
    <reaction evidence="4">
        <text>a 2-methoxy-6-(all-trans-polyprenyl)benzene-1,4-diol + S-adenosyl-L-methionine = a 5-methoxy-2-methyl-3-(all-trans-polyprenyl)benzene-1,4-diol + S-adenosyl-L-homocysteine + H(+)</text>
        <dbReference type="Rhea" id="RHEA:28286"/>
        <dbReference type="Rhea" id="RHEA-COMP:10858"/>
        <dbReference type="Rhea" id="RHEA-COMP:10859"/>
        <dbReference type="ChEBI" id="CHEBI:15378"/>
        <dbReference type="ChEBI" id="CHEBI:57856"/>
        <dbReference type="ChEBI" id="CHEBI:59789"/>
        <dbReference type="ChEBI" id="CHEBI:84166"/>
        <dbReference type="ChEBI" id="CHEBI:84167"/>
        <dbReference type="EC" id="2.1.1.201"/>
    </reaction>
</comment>
<evidence type="ECO:0000313" key="7">
    <source>
        <dbReference type="EMBL" id="WFD02636.1"/>
    </source>
</evidence>
<dbReference type="FunFam" id="3.40.50.150:FF:000208">
    <property type="entry name" value="2-methoxy-6-polyprenyl-1,4-benzoquinol methylase, mitochondrial"/>
    <property type="match status" value="1"/>
</dbReference>
<keyword evidence="3 4" id="KW-0949">S-adenosyl-L-methionine</keyword>
<feature type="binding site" evidence="4">
    <location>
        <position position="668"/>
    </location>
    <ligand>
        <name>S-adenosyl-L-methionine</name>
        <dbReference type="ChEBI" id="CHEBI:59789"/>
    </ligand>
</feature>
<dbReference type="GO" id="GO:0032259">
    <property type="term" value="P:methylation"/>
    <property type="evidence" value="ECO:0007669"/>
    <property type="project" value="UniProtKB-KW"/>
</dbReference>
<dbReference type="InterPro" id="IPR015943">
    <property type="entry name" value="WD40/YVTN_repeat-like_dom_sf"/>
</dbReference>
<dbReference type="PANTHER" id="PTHR19847:SF7">
    <property type="entry name" value="DDB1- AND CUL4-ASSOCIATED FACTOR 11"/>
    <property type="match status" value="1"/>
</dbReference>
<organism evidence="7 8">
    <name type="scientific">Malassezia obtusa</name>
    <dbReference type="NCBI Taxonomy" id="76774"/>
    <lineage>
        <taxon>Eukaryota</taxon>
        <taxon>Fungi</taxon>
        <taxon>Dikarya</taxon>
        <taxon>Basidiomycota</taxon>
        <taxon>Ustilaginomycotina</taxon>
        <taxon>Malasseziomycetes</taxon>
        <taxon>Malasseziales</taxon>
        <taxon>Malasseziaceae</taxon>
        <taxon>Malassezia</taxon>
    </lineage>
</organism>
<dbReference type="EC" id="2.1.1.201" evidence="4"/>
<evidence type="ECO:0000256" key="3">
    <source>
        <dbReference type="ARBA" id="ARBA00022691"/>
    </source>
</evidence>
<dbReference type="AlphaFoldDB" id="A0AAF0DZR9"/>
<dbReference type="SMART" id="SM00320">
    <property type="entry name" value="WD40"/>
    <property type="match status" value="5"/>
</dbReference>
<feature type="compositionally biased region" description="Acidic residues" evidence="6">
    <location>
        <begin position="23"/>
        <end position="52"/>
    </location>
</feature>
<feature type="binding site" evidence="4">
    <location>
        <position position="694"/>
    </location>
    <ligand>
        <name>S-adenosyl-L-methionine</name>
        <dbReference type="ChEBI" id="CHEBI:59789"/>
    </ligand>
</feature>
<proteinExistence type="inferred from homology"/>
<sequence>MDHDTEHMAEIVASQTIPQSPPVEDDEDDEDFVADEDDASEQEEVINNSEDEFLDEFDAEDVDEDDAMHPGTIEGNAAGTFFLEAEDSSGNVIEHHVRHLNVRELHQLLTYGMASVGNDDGSEDSEDEDSEVRQWLTQLSSRWHFGRPRELDLWEPVTRPVEAGLELLGSGDFGMYSEDSSFFYTCTRDMRVHVYDTTMAPRRKPTEVRDEQYFGGFAADEPEQITSLNLMQTVEARYGQWTITDVNLSPDNQWIVYSSISPYVGLSPDPSENQVTLDFSADAGDHLGIWSLRFSGDSREIIAGAQYGEIYVYDIEAQRRVLNVPGHSEDVNSVTFADSSSSNLFVSGGDDSMLKVWDRRSLERKKAAGCLPGHTEGITYISPKGDGRYCISNSKDQSLRLWDLRCLRSEEDIEHWSPLDYGLPNWDYRYMPYRRPRFYSHPEDSSVMTYRGHSVLRTLIRCYFSPLATTGQQYIYSGSADGRIHIWSLDGQVAQIIDRNYTHSLESDNGLASDPSAPEWSLPPAQRMQRTHYMPGLGGMRSALHRDKCIVRDVSWHSEEPTLMSTSWDGGHGQTGSIAQHEWKGPEKCLPVSSVSRDENRNTHFGFRTVQESDKESLVGTVFSSVASSYDMMNDAMSLGIHRLWKNHFVQMLNPRGGIHCLDVAGGTGDIALRLLDHARTQHFDRETRVTVLDINPQMLVEGQKRLKQTMYWNTPQIRFQLGNAEALDKAMEVPERPNPPASTRKNPILPPLVSEPIADESVDLYTIAFGIRNCTHIDQVIREAYRVLKPGGIFACLEFGKVSVPLLAQLYKQYSFSVIPPLGQLLVGDRDSYQYLVESIERFPTQREFANMVAEAGFLSPGSAEAQSMGLPPLSGPDGAYEDLSLGIATIWTGIKPFA</sequence>
<keyword evidence="1 4" id="KW-0489">Methyltransferase</keyword>
<gene>
    <name evidence="4" type="primary">COQ5</name>
    <name evidence="7" type="ORF">MOBT1_001317</name>
</gene>
<keyword evidence="2 4" id="KW-0808">Transferase</keyword>
<dbReference type="InterPro" id="IPR036322">
    <property type="entry name" value="WD40_repeat_dom_sf"/>
</dbReference>
<dbReference type="GO" id="GO:0080008">
    <property type="term" value="C:Cul4-RING E3 ubiquitin ligase complex"/>
    <property type="evidence" value="ECO:0007669"/>
    <property type="project" value="TreeGrafter"/>
</dbReference>
<dbReference type="SUPFAM" id="SSF53335">
    <property type="entry name" value="S-adenosyl-L-methionine-dependent methyltransferases"/>
    <property type="match status" value="1"/>
</dbReference>
<dbReference type="GO" id="GO:0031314">
    <property type="term" value="C:extrinsic component of mitochondrial inner membrane"/>
    <property type="evidence" value="ECO:0007669"/>
    <property type="project" value="UniProtKB-UniRule"/>
</dbReference>
<keyword evidence="4" id="KW-0472">Membrane</keyword>
<dbReference type="InterPro" id="IPR029063">
    <property type="entry name" value="SAM-dependent_MTases_sf"/>
</dbReference>
<keyword evidence="5" id="KW-0853">WD repeat</keyword>